<name>A0A7S0ZL58_9RHOD</name>
<evidence type="ECO:0000256" key="2">
    <source>
        <dbReference type="ARBA" id="ARBA00022527"/>
    </source>
</evidence>
<keyword evidence="5" id="KW-0418">Kinase</keyword>
<dbReference type="InterPro" id="IPR008271">
    <property type="entry name" value="Ser/Thr_kinase_AS"/>
</dbReference>
<dbReference type="GO" id="GO:0005524">
    <property type="term" value="F:ATP binding"/>
    <property type="evidence" value="ECO:0007669"/>
    <property type="project" value="UniProtKB-UniRule"/>
</dbReference>
<evidence type="ECO:0000256" key="11">
    <source>
        <dbReference type="SAM" id="MobiDB-lite"/>
    </source>
</evidence>
<dbReference type="PANTHER" id="PTHR43895">
    <property type="entry name" value="CALCIUM/CALMODULIN-DEPENDENT PROTEIN KINASE KINASE-RELATED"/>
    <property type="match status" value="1"/>
</dbReference>
<reference evidence="13" key="1">
    <citation type="submission" date="2021-01" db="EMBL/GenBank/DDBJ databases">
        <authorList>
            <person name="Corre E."/>
            <person name="Pelletier E."/>
            <person name="Niang G."/>
            <person name="Scheremetjew M."/>
            <person name="Finn R."/>
            <person name="Kale V."/>
            <person name="Holt S."/>
            <person name="Cochrane G."/>
            <person name="Meng A."/>
            <person name="Brown T."/>
            <person name="Cohen L."/>
        </authorList>
    </citation>
    <scope>NUCLEOTIDE SEQUENCE</scope>
    <source>
        <strain evidence="13">CCMP3278</strain>
    </source>
</reference>
<evidence type="ECO:0000313" key="13">
    <source>
        <dbReference type="EMBL" id="CAD8825299.1"/>
    </source>
</evidence>
<dbReference type="AlphaFoldDB" id="A0A7S0ZL58"/>
<dbReference type="CDD" id="cd14003">
    <property type="entry name" value="STKc_AMPK-like"/>
    <property type="match status" value="1"/>
</dbReference>
<gene>
    <name evidence="13" type="ORF">TOLI1172_LOCUS9698</name>
</gene>
<proteinExistence type="inferred from homology"/>
<comment type="catalytic activity">
    <reaction evidence="8">
        <text>L-seryl-[protein] + ATP = O-phospho-L-seryl-[protein] + ADP + H(+)</text>
        <dbReference type="Rhea" id="RHEA:17989"/>
        <dbReference type="Rhea" id="RHEA-COMP:9863"/>
        <dbReference type="Rhea" id="RHEA-COMP:11604"/>
        <dbReference type="ChEBI" id="CHEBI:15378"/>
        <dbReference type="ChEBI" id="CHEBI:29999"/>
        <dbReference type="ChEBI" id="CHEBI:30616"/>
        <dbReference type="ChEBI" id="CHEBI:83421"/>
        <dbReference type="ChEBI" id="CHEBI:456216"/>
        <dbReference type="EC" id="2.7.11.1"/>
    </reaction>
</comment>
<accession>A0A7S0ZL58</accession>
<evidence type="ECO:0000259" key="12">
    <source>
        <dbReference type="PROSITE" id="PS50011"/>
    </source>
</evidence>
<dbReference type="SMART" id="SM00220">
    <property type="entry name" value="S_TKc"/>
    <property type="match status" value="1"/>
</dbReference>
<dbReference type="PROSITE" id="PS00107">
    <property type="entry name" value="PROTEIN_KINASE_ATP"/>
    <property type="match status" value="1"/>
</dbReference>
<evidence type="ECO:0000256" key="10">
    <source>
        <dbReference type="RuleBase" id="RU000304"/>
    </source>
</evidence>
<dbReference type="SUPFAM" id="SSF56112">
    <property type="entry name" value="Protein kinase-like (PK-like)"/>
    <property type="match status" value="1"/>
</dbReference>
<evidence type="ECO:0000256" key="7">
    <source>
        <dbReference type="ARBA" id="ARBA00047899"/>
    </source>
</evidence>
<dbReference type="PROSITE" id="PS50011">
    <property type="entry name" value="PROTEIN_KINASE_DOM"/>
    <property type="match status" value="1"/>
</dbReference>
<feature type="binding site" evidence="9">
    <location>
        <position position="37"/>
    </location>
    <ligand>
        <name>ATP</name>
        <dbReference type="ChEBI" id="CHEBI:30616"/>
    </ligand>
</feature>
<comment type="similarity">
    <text evidence="10">Belongs to the protein kinase superfamily.</text>
</comment>
<evidence type="ECO:0000256" key="3">
    <source>
        <dbReference type="ARBA" id="ARBA00022679"/>
    </source>
</evidence>
<dbReference type="EMBL" id="HBFP01013425">
    <property type="protein sequence ID" value="CAD8825299.1"/>
    <property type="molecule type" value="Transcribed_RNA"/>
</dbReference>
<dbReference type="GO" id="GO:0004674">
    <property type="term" value="F:protein serine/threonine kinase activity"/>
    <property type="evidence" value="ECO:0007669"/>
    <property type="project" value="UniProtKB-KW"/>
</dbReference>
<feature type="compositionally biased region" description="Polar residues" evidence="11">
    <location>
        <begin position="335"/>
        <end position="354"/>
    </location>
</feature>
<evidence type="ECO:0000256" key="4">
    <source>
        <dbReference type="ARBA" id="ARBA00022741"/>
    </source>
</evidence>
<evidence type="ECO:0000256" key="5">
    <source>
        <dbReference type="ARBA" id="ARBA00022777"/>
    </source>
</evidence>
<keyword evidence="4 9" id="KW-0547">Nucleotide-binding</keyword>
<sequence>MPVKVGKYIIGETLGEGAFGKVKLGKHVETGQQYAVKIIEKKDIAANSMAANVKREISIMRALKHPNIVNFHEVLISKSSLFIVMDLVKGDELYELLRKRGRLTERDAKMIFRQLVNGISYCHEQGIFHRDLKPENIMMDGIQNVKITDFGMSAMTGLVNEAGNPNHLLYTACGTLYYCAPEILSQSGSGYSGEKVDAWSCGILLYLMIVGRLPFESEDMNKLTAMVQTGNVRFPNGLSAQVVDLISRLLDKNPETRLSVANARHHPWVGDSTVPAAMPAVVTQQITRSSPSSQSANGTAFPKPTSSSSIQIPPVAAHIPLDASQNHLAARDSGMGSSQPMIQTSSNSLRQSASDVRAGVSSLSLAESEASEDHNTKMASLAVYHGRGEEAMIEFMKETLPGKSEAKVMETVQKLAEAEIECVEDLEAVARELNNKNDFKMWLSKEAGIPVVTSMRLSQRLF</sequence>
<evidence type="ECO:0000256" key="8">
    <source>
        <dbReference type="ARBA" id="ARBA00048679"/>
    </source>
</evidence>
<keyword evidence="6 9" id="KW-0067">ATP-binding</keyword>
<protein>
    <recommendedName>
        <fullName evidence="1">non-specific serine/threonine protein kinase</fullName>
        <ecNumber evidence="1">2.7.11.1</ecNumber>
    </recommendedName>
</protein>
<dbReference type="PANTHER" id="PTHR43895:SF32">
    <property type="entry name" value="SERINE_THREONINE-PROTEIN KINASE CHK1"/>
    <property type="match status" value="1"/>
</dbReference>
<feature type="region of interest" description="Disordered" evidence="11">
    <location>
        <begin position="284"/>
        <end position="311"/>
    </location>
</feature>
<dbReference type="FunFam" id="3.30.200.20:FF:000003">
    <property type="entry name" value="Non-specific serine/threonine protein kinase"/>
    <property type="match status" value="1"/>
</dbReference>
<dbReference type="InterPro" id="IPR011009">
    <property type="entry name" value="Kinase-like_dom_sf"/>
</dbReference>
<keyword evidence="3" id="KW-0808">Transferase</keyword>
<evidence type="ECO:0000256" key="9">
    <source>
        <dbReference type="PROSITE-ProRule" id="PRU10141"/>
    </source>
</evidence>
<keyword evidence="2 10" id="KW-0723">Serine/threonine-protein kinase</keyword>
<organism evidence="13">
    <name type="scientific">Timspurckia oligopyrenoides</name>
    <dbReference type="NCBI Taxonomy" id="708627"/>
    <lineage>
        <taxon>Eukaryota</taxon>
        <taxon>Rhodophyta</taxon>
        <taxon>Bangiophyceae</taxon>
        <taxon>Porphyridiales</taxon>
        <taxon>Porphyridiaceae</taxon>
        <taxon>Timspurckia</taxon>
    </lineage>
</organism>
<dbReference type="PROSITE" id="PS00108">
    <property type="entry name" value="PROTEIN_KINASE_ST"/>
    <property type="match status" value="1"/>
</dbReference>
<feature type="region of interest" description="Disordered" evidence="11">
    <location>
        <begin position="330"/>
        <end position="354"/>
    </location>
</feature>
<evidence type="ECO:0000256" key="1">
    <source>
        <dbReference type="ARBA" id="ARBA00012513"/>
    </source>
</evidence>
<dbReference type="FunFam" id="1.10.510.10:FF:000571">
    <property type="entry name" value="Maternal embryonic leucine zipper kinase"/>
    <property type="match status" value="1"/>
</dbReference>
<comment type="catalytic activity">
    <reaction evidence="7">
        <text>L-threonyl-[protein] + ATP = O-phospho-L-threonyl-[protein] + ADP + H(+)</text>
        <dbReference type="Rhea" id="RHEA:46608"/>
        <dbReference type="Rhea" id="RHEA-COMP:11060"/>
        <dbReference type="Rhea" id="RHEA-COMP:11605"/>
        <dbReference type="ChEBI" id="CHEBI:15378"/>
        <dbReference type="ChEBI" id="CHEBI:30013"/>
        <dbReference type="ChEBI" id="CHEBI:30616"/>
        <dbReference type="ChEBI" id="CHEBI:61977"/>
        <dbReference type="ChEBI" id="CHEBI:456216"/>
        <dbReference type="EC" id="2.7.11.1"/>
    </reaction>
</comment>
<dbReference type="InterPro" id="IPR000719">
    <property type="entry name" value="Prot_kinase_dom"/>
</dbReference>
<dbReference type="Pfam" id="PF00069">
    <property type="entry name" value="Pkinase"/>
    <property type="match status" value="1"/>
</dbReference>
<evidence type="ECO:0000256" key="6">
    <source>
        <dbReference type="ARBA" id="ARBA00022840"/>
    </source>
</evidence>
<feature type="domain" description="Protein kinase" evidence="12">
    <location>
        <begin position="8"/>
        <end position="269"/>
    </location>
</feature>
<dbReference type="EC" id="2.7.11.1" evidence="1"/>
<dbReference type="Gene3D" id="1.10.510.10">
    <property type="entry name" value="Transferase(Phosphotransferase) domain 1"/>
    <property type="match status" value="1"/>
</dbReference>
<dbReference type="GO" id="GO:0007165">
    <property type="term" value="P:signal transduction"/>
    <property type="evidence" value="ECO:0007669"/>
    <property type="project" value="TreeGrafter"/>
</dbReference>
<dbReference type="InterPro" id="IPR017441">
    <property type="entry name" value="Protein_kinase_ATP_BS"/>
</dbReference>